<gene>
    <name evidence="1" type="ORF">BXY80_0509</name>
</gene>
<evidence type="ECO:0000313" key="1">
    <source>
        <dbReference type="EMBL" id="RKE98422.1"/>
    </source>
</evidence>
<protein>
    <submittedName>
        <fullName evidence="1">Uncharacterized protein</fullName>
    </submittedName>
</protein>
<dbReference type="AlphaFoldDB" id="A0A420DW29"/>
<evidence type="ECO:0000313" key="2">
    <source>
        <dbReference type="Proteomes" id="UP000284892"/>
    </source>
</evidence>
<dbReference type="Proteomes" id="UP000284892">
    <property type="component" value="Unassembled WGS sequence"/>
</dbReference>
<keyword evidence="2" id="KW-1185">Reference proteome</keyword>
<sequence length="113" mass="13370">MYIRVVINQLIIFKMKDNFKRVIVDFKKLTPEILALLVEKYPYGYDDDHIISFNINNELIEAVEVVTDDTKYLVKVSSKLQVTMQNYDEDDYEDFEIDDPKAVQDPEIIEDED</sequence>
<accession>A0A420DW29</accession>
<proteinExistence type="predicted"/>
<comment type="caution">
    <text evidence="1">The sequence shown here is derived from an EMBL/GenBank/DDBJ whole genome shotgun (WGS) entry which is preliminary data.</text>
</comment>
<reference evidence="1 2" key="1">
    <citation type="submission" date="2018-09" db="EMBL/GenBank/DDBJ databases">
        <title>Genomic Encyclopedia of Archaeal and Bacterial Type Strains, Phase II (KMG-II): from individual species to whole genera.</title>
        <authorList>
            <person name="Goeker M."/>
        </authorList>
    </citation>
    <scope>NUCLEOTIDE SEQUENCE [LARGE SCALE GENOMIC DNA]</scope>
    <source>
        <strain evidence="1 2">DSM 26283</strain>
    </source>
</reference>
<organism evidence="1 2">
    <name type="scientific">Ichthyenterobacterium magnum</name>
    <dbReference type="NCBI Taxonomy" id="1230530"/>
    <lineage>
        <taxon>Bacteria</taxon>
        <taxon>Pseudomonadati</taxon>
        <taxon>Bacteroidota</taxon>
        <taxon>Flavobacteriia</taxon>
        <taxon>Flavobacteriales</taxon>
        <taxon>Flavobacteriaceae</taxon>
        <taxon>Ichthyenterobacterium</taxon>
    </lineage>
</organism>
<dbReference type="EMBL" id="RAQJ01000001">
    <property type="protein sequence ID" value="RKE98422.1"/>
    <property type="molecule type" value="Genomic_DNA"/>
</dbReference>
<name>A0A420DW29_9FLAO</name>